<keyword evidence="3" id="KW-1185">Reference proteome</keyword>
<evidence type="ECO:0008006" key="4">
    <source>
        <dbReference type="Google" id="ProtNLM"/>
    </source>
</evidence>
<dbReference type="AlphaFoldDB" id="A0A9N9Q5B1"/>
<dbReference type="EMBL" id="CAJVRM010000378">
    <property type="protein sequence ID" value="CAG8980325.1"/>
    <property type="molecule type" value="Genomic_DNA"/>
</dbReference>
<organism evidence="2 3">
    <name type="scientific">Hymenoscyphus albidus</name>
    <dbReference type="NCBI Taxonomy" id="595503"/>
    <lineage>
        <taxon>Eukaryota</taxon>
        <taxon>Fungi</taxon>
        <taxon>Dikarya</taxon>
        <taxon>Ascomycota</taxon>
        <taxon>Pezizomycotina</taxon>
        <taxon>Leotiomycetes</taxon>
        <taxon>Helotiales</taxon>
        <taxon>Helotiaceae</taxon>
        <taxon>Hymenoscyphus</taxon>
    </lineage>
</organism>
<protein>
    <recommendedName>
        <fullName evidence="4">Hydrophobin</fullName>
    </recommendedName>
</protein>
<name>A0A9N9Q5B1_9HELO</name>
<reference evidence="2" key="1">
    <citation type="submission" date="2021-07" db="EMBL/GenBank/DDBJ databases">
        <authorList>
            <person name="Durling M."/>
        </authorList>
    </citation>
    <scope>NUCLEOTIDE SEQUENCE</scope>
</reference>
<dbReference type="Proteomes" id="UP000701801">
    <property type="component" value="Unassembled WGS sequence"/>
</dbReference>
<comment type="caution">
    <text evidence="2">The sequence shown here is derived from an EMBL/GenBank/DDBJ whole genome shotgun (WGS) entry which is preliminary data.</text>
</comment>
<evidence type="ECO:0000313" key="2">
    <source>
        <dbReference type="EMBL" id="CAG8980325.1"/>
    </source>
</evidence>
<gene>
    <name evidence="2" type="ORF">HYALB_00012687</name>
</gene>
<keyword evidence="1" id="KW-0732">Signal</keyword>
<sequence length="99" mass="10507">MQPTAILTTVAFLATTVLAQKYTTTAGFPLPDPNTSCPNNVYCGSKDKSPTNGAFIILRTDCQVILLYEKDPAKKPKEFGCVGVGDNGQGEVGKFVCCS</sequence>
<feature type="chain" id="PRO_5040189497" description="Hydrophobin" evidence="1">
    <location>
        <begin position="20"/>
        <end position="99"/>
    </location>
</feature>
<evidence type="ECO:0000256" key="1">
    <source>
        <dbReference type="SAM" id="SignalP"/>
    </source>
</evidence>
<feature type="signal peptide" evidence="1">
    <location>
        <begin position="1"/>
        <end position="19"/>
    </location>
</feature>
<accession>A0A9N9Q5B1</accession>
<proteinExistence type="predicted"/>
<evidence type="ECO:0000313" key="3">
    <source>
        <dbReference type="Proteomes" id="UP000701801"/>
    </source>
</evidence>